<accession>A0A1K0FVV5</accession>
<feature type="compositionally biased region" description="Polar residues" evidence="1">
    <location>
        <begin position="735"/>
        <end position="765"/>
    </location>
</feature>
<dbReference type="EMBL" id="ULHB01000138">
    <property type="protein sequence ID" value="SYW83102.1"/>
    <property type="molecule type" value="Genomic_DNA"/>
</dbReference>
<feature type="compositionally biased region" description="Basic and acidic residues" evidence="1">
    <location>
        <begin position="528"/>
        <end position="550"/>
    </location>
</feature>
<organism evidence="3 5">
    <name type="scientific">Ustilago bromivora</name>
    <dbReference type="NCBI Taxonomy" id="307758"/>
    <lineage>
        <taxon>Eukaryota</taxon>
        <taxon>Fungi</taxon>
        <taxon>Dikarya</taxon>
        <taxon>Basidiomycota</taxon>
        <taxon>Ustilaginomycotina</taxon>
        <taxon>Ustilaginomycetes</taxon>
        <taxon>Ustilaginales</taxon>
        <taxon>Ustilaginaceae</taxon>
        <taxon>Ustilago</taxon>
    </lineage>
</organism>
<dbReference type="Proteomes" id="UP000658997">
    <property type="component" value="Unassembled WGS sequence"/>
</dbReference>
<name>A0A1K0FVV5_9BASI</name>
<feature type="region of interest" description="Disordered" evidence="1">
    <location>
        <begin position="442"/>
        <end position="767"/>
    </location>
</feature>
<evidence type="ECO:0000256" key="1">
    <source>
        <dbReference type="SAM" id="MobiDB-lite"/>
    </source>
</evidence>
<evidence type="ECO:0000313" key="4">
    <source>
        <dbReference type="EMBL" id="SYW83102.1"/>
    </source>
</evidence>
<feature type="chain" id="PRO_5038218714" evidence="2">
    <location>
        <begin position="26"/>
        <end position="861"/>
    </location>
</feature>
<dbReference type="AlphaFoldDB" id="A0A1K0FVV5"/>
<dbReference type="Proteomes" id="UP000179920">
    <property type="component" value="Chromosome I"/>
</dbReference>
<feature type="region of interest" description="Disordered" evidence="1">
    <location>
        <begin position="815"/>
        <end position="836"/>
    </location>
</feature>
<evidence type="ECO:0000313" key="6">
    <source>
        <dbReference type="Proteomes" id="UP000658997"/>
    </source>
</evidence>
<evidence type="ECO:0000256" key="2">
    <source>
        <dbReference type="SAM" id="SignalP"/>
    </source>
</evidence>
<keyword evidence="6" id="KW-1185">Reference proteome</keyword>
<feature type="compositionally biased region" description="Polar residues" evidence="1">
    <location>
        <begin position="820"/>
        <end position="831"/>
    </location>
</feature>
<reference evidence="3" key="2">
    <citation type="submission" date="2016-04" db="EMBL/GenBank/DDBJ databases">
        <authorList>
            <person name="Evans L.H."/>
            <person name="Alamgir A."/>
            <person name="Owens N."/>
            <person name="Weber N.D."/>
            <person name="Virtaneva K."/>
            <person name="Barbian K."/>
            <person name="Babar A."/>
            <person name="Rosenke K."/>
        </authorList>
    </citation>
    <scope>NUCLEOTIDE SEQUENCE</scope>
    <source>
        <strain evidence="3">UB2112</strain>
    </source>
</reference>
<sequence length="861" mass="97866">MHRLSFFYFCSIIILLKTHLAGCVGQDDTHAARPSDGGGYQPLSRFIRKYDITDRSTRRLITTARYQELSKIAEVKLDKFYQRYWVRLGNSGIKTLLEDGSFTTPDDLRRHPWRAEISGKGSYTPVLFLKVRSFSHDNPMGKDNPDVAIFMHKLQVSELTKATYTLDLKYIIRGPLDTAGGGDSSPSVLWERPKISAGSLWLSDVKEVYKWPVLEDLERLGYDPTRIESEISSYKHLSPDNTYLLKSQTGMTRILTGTRWYMNQFDRHDGELQFNQYSLLLAPVDGEEKSEPWFQAPLFTKQNLKKSLFKLKNYVSNDGQRYPSLDRVQYKAQIGREGKPQLVPIAIVRPVSVVPSLQFKTIYNIKSYNREQEKVWFKHFEPTSFRLDRGSKLPQSEEDAKLLFGLPRPAEHPFDPRTWASHQMVPSGTGSILKYPAVEQDDREAMEPVLSETRSESSEARPSDRGWGRGELNDAQKTPHDPYLGKEITSRFNTPEYESRTQPRVDLGPPTPENQRVDVSLPPTPQHRTRELEDGELWEHDQYPRPEPLYDQHGFIPPTPGSDLAIFPPHGSPPPSDVPAGSGLIHPGSKPEQFELVPHSDPPRQDVATSPHSSPPTPYEPSGSGRKHVLSSSEQLEPMPQSGAPQREHRSRTQEVLDRLAHNWAPSPKRPRLSSIRSPELPPPNVHDFSDVHNSRSIDQVSVGSDPIGEHRPVPPSFRFSPSPWRDPSFHDQARATNVAQQHQTIPFTGSGASPRFQRQSSQPDRQPDILEALEAHLGPSRDQRLGHHATRQSSLQNDRQANLLDQMQAHLEPGHHDSWQQSRSRHSSPQDAHEQNLFEDLVAHLGPEHGDIWRLRRLAP</sequence>
<feature type="compositionally biased region" description="Low complexity" evidence="1">
    <location>
        <begin position="717"/>
        <end position="727"/>
    </location>
</feature>
<proteinExistence type="predicted"/>
<feature type="compositionally biased region" description="Basic and acidic residues" evidence="1">
    <location>
        <begin position="453"/>
        <end position="484"/>
    </location>
</feature>
<evidence type="ECO:0000313" key="5">
    <source>
        <dbReference type="Proteomes" id="UP000179920"/>
    </source>
</evidence>
<feature type="compositionally biased region" description="Basic and acidic residues" evidence="1">
    <location>
        <begin position="646"/>
        <end position="661"/>
    </location>
</feature>
<protein>
    <submittedName>
        <fullName evidence="3">Uncharacterized protein</fullName>
    </submittedName>
</protein>
<gene>
    <name evidence="4" type="ORF">UBRO2_05043</name>
    <name evidence="3" type="ORF">UBRO_03765</name>
</gene>
<dbReference type="OrthoDB" id="2550141at2759"/>
<reference evidence="4" key="3">
    <citation type="submission" date="2018-08" db="EMBL/GenBank/DDBJ databases">
        <authorList>
            <person name="Guldener U."/>
        </authorList>
    </citation>
    <scope>NUCLEOTIDE SEQUENCE</scope>
    <source>
        <strain evidence="4">UB2</strain>
    </source>
</reference>
<keyword evidence="2" id="KW-0732">Signal</keyword>
<dbReference type="EMBL" id="LT558117">
    <property type="protein sequence ID" value="SAM62825.1"/>
    <property type="molecule type" value="Genomic_DNA"/>
</dbReference>
<evidence type="ECO:0000313" key="3">
    <source>
        <dbReference type="EMBL" id="SAM62825.1"/>
    </source>
</evidence>
<feature type="signal peptide" evidence="2">
    <location>
        <begin position="1"/>
        <end position="25"/>
    </location>
</feature>
<reference evidence="5" key="1">
    <citation type="submission" date="2016-04" db="EMBL/GenBank/DDBJ databases">
        <authorList>
            <person name="Guldener U."/>
            <person name="Guldener U."/>
        </authorList>
    </citation>
    <scope>NUCLEOTIDE SEQUENCE [LARGE SCALE GENOMIC DNA]</scope>
    <source>
        <strain evidence="5">UB2112</strain>
    </source>
</reference>